<keyword evidence="1" id="KW-0812">Transmembrane</keyword>
<name>A0A921KL21_9ACTN</name>
<feature type="transmembrane region" description="Helical" evidence="1">
    <location>
        <begin position="6"/>
        <end position="25"/>
    </location>
</feature>
<dbReference type="RefSeq" id="WP_075278956.1">
    <property type="nucleotide sequence ID" value="NZ_CAUWLO010000007.1"/>
</dbReference>
<reference evidence="2" key="2">
    <citation type="submission" date="2021-09" db="EMBL/GenBank/DDBJ databases">
        <authorList>
            <person name="Gilroy R."/>
        </authorList>
    </citation>
    <scope>NUCLEOTIDE SEQUENCE</scope>
    <source>
        <strain evidence="2">CHK124-7917</strain>
    </source>
</reference>
<evidence type="ECO:0000256" key="1">
    <source>
        <dbReference type="SAM" id="Phobius"/>
    </source>
</evidence>
<evidence type="ECO:0000313" key="2">
    <source>
        <dbReference type="EMBL" id="HJF45247.1"/>
    </source>
</evidence>
<dbReference type="OrthoDB" id="3192625at2"/>
<feature type="transmembrane region" description="Helical" evidence="1">
    <location>
        <begin position="66"/>
        <end position="89"/>
    </location>
</feature>
<gene>
    <name evidence="2" type="ORF">K8U72_05620</name>
</gene>
<dbReference type="EMBL" id="DYWQ01000087">
    <property type="protein sequence ID" value="HJF45247.1"/>
    <property type="molecule type" value="Genomic_DNA"/>
</dbReference>
<feature type="transmembrane region" description="Helical" evidence="1">
    <location>
        <begin position="37"/>
        <end position="60"/>
    </location>
</feature>
<proteinExistence type="predicted"/>
<evidence type="ECO:0000313" key="3">
    <source>
        <dbReference type="Proteomes" id="UP000697330"/>
    </source>
</evidence>
<sequence>MEPQVAIASGALFGLLGCVAPAVLFERALRGGHGASLAAGLAAVSMSFLVLTVVLLVVYAATNAGFLEFGCALVGSFLLFWAVEAIRAWRAANGRSPHRREG</sequence>
<comment type="caution">
    <text evidence="2">The sequence shown here is derived from an EMBL/GenBank/DDBJ whole genome shotgun (WGS) entry which is preliminary data.</text>
</comment>
<dbReference type="Proteomes" id="UP000697330">
    <property type="component" value="Unassembled WGS sequence"/>
</dbReference>
<organism evidence="2 3">
    <name type="scientific">Thermophilibacter provencensis</name>
    <dbReference type="NCBI Taxonomy" id="1852386"/>
    <lineage>
        <taxon>Bacteria</taxon>
        <taxon>Bacillati</taxon>
        <taxon>Actinomycetota</taxon>
        <taxon>Coriobacteriia</taxon>
        <taxon>Coriobacteriales</taxon>
        <taxon>Atopobiaceae</taxon>
        <taxon>Thermophilibacter</taxon>
    </lineage>
</organism>
<protein>
    <submittedName>
        <fullName evidence="2">Uncharacterized protein</fullName>
    </submittedName>
</protein>
<dbReference type="AlphaFoldDB" id="A0A921KL21"/>
<keyword evidence="1" id="KW-1133">Transmembrane helix</keyword>
<keyword evidence="1" id="KW-0472">Membrane</keyword>
<reference evidence="2" key="1">
    <citation type="journal article" date="2021" name="PeerJ">
        <title>Extensive microbial diversity within the chicken gut microbiome revealed by metagenomics and culture.</title>
        <authorList>
            <person name="Gilroy R."/>
            <person name="Ravi A."/>
            <person name="Getino M."/>
            <person name="Pursley I."/>
            <person name="Horton D.L."/>
            <person name="Alikhan N.F."/>
            <person name="Baker D."/>
            <person name="Gharbi K."/>
            <person name="Hall N."/>
            <person name="Watson M."/>
            <person name="Adriaenssens E.M."/>
            <person name="Foster-Nyarko E."/>
            <person name="Jarju S."/>
            <person name="Secka A."/>
            <person name="Antonio M."/>
            <person name="Oren A."/>
            <person name="Chaudhuri R.R."/>
            <person name="La Ragione R."/>
            <person name="Hildebrand F."/>
            <person name="Pallen M.J."/>
        </authorList>
    </citation>
    <scope>NUCLEOTIDE SEQUENCE</scope>
    <source>
        <strain evidence="2">CHK124-7917</strain>
    </source>
</reference>
<accession>A0A921KL21</accession>